<dbReference type="RefSeq" id="WP_179241392.1">
    <property type="nucleotide sequence ID" value="NZ_CP058595.1"/>
</dbReference>
<evidence type="ECO:0000313" key="1">
    <source>
        <dbReference type="EMBL" id="QLG45102.1"/>
    </source>
</evidence>
<keyword evidence="2" id="KW-1185">Reference proteome</keyword>
<dbReference type="EMBL" id="CP058595">
    <property type="protein sequence ID" value="QLG45102.1"/>
    <property type="molecule type" value="Genomic_DNA"/>
</dbReference>
<accession>A0A7H9ANS9</accession>
<name>A0A7H9ANS9_9FLAO</name>
<organism evidence="1 2">
    <name type="scientific">Costertonia aggregata</name>
    <dbReference type="NCBI Taxonomy" id="343403"/>
    <lineage>
        <taxon>Bacteria</taxon>
        <taxon>Pseudomonadati</taxon>
        <taxon>Bacteroidota</taxon>
        <taxon>Flavobacteriia</taxon>
        <taxon>Flavobacteriales</taxon>
        <taxon>Flavobacteriaceae</taxon>
        <taxon>Costertonia</taxon>
    </lineage>
</organism>
<sequence>MEDEVVLQELDTLLRPAIERSWRNAKRQTGDADIKPAFLEEFRMALDNTRVDLSRKMYKIDLAMKGSGSLTDQKFWASLPKDVEKKRPKVDADNYVRKTITGHKVWDGWQWRSFSENSRIQVDIVQSAENGNKWAVKVLAKDMDTGAKVAFIDHDVHQPGHDLGYYGRGNDPTATEKKYAYWEDPLYRKIKNGITIGGLTAGTLEMRHVGNLTPWHKGDAFRNADGWYRSKEGVYKQLRNQRMRGAGGHQKGAKRALGKGKVFKSVGKKLFYVGAMVSVFEAGHAYYTTDYNRKEVYAKATVDVVIGMIGTFGGPVGWVVAGSYFILDVSGAFGTWGEPAGMTSEQFSRQWHEKYDPIRNNFGERPAGLDFEMEYCTPMEQRNQEAQLERLMQRDKTRVATPKRIFYKGL</sequence>
<proteinExistence type="predicted"/>
<dbReference type="Proteomes" id="UP000509302">
    <property type="component" value="Chromosome"/>
</dbReference>
<dbReference type="KEGG" id="cagg:HYG79_06970"/>
<evidence type="ECO:0000313" key="2">
    <source>
        <dbReference type="Proteomes" id="UP000509302"/>
    </source>
</evidence>
<protein>
    <submittedName>
        <fullName evidence="1">Uncharacterized protein</fullName>
    </submittedName>
</protein>
<gene>
    <name evidence="1" type="ORF">HYG79_06970</name>
</gene>
<dbReference type="AlphaFoldDB" id="A0A7H9ANS9"/>
<reference evidence="1 2" key="1">
    <citation type="journal article" date="2006" name="Int. J. Syst. Evol. Microbiol.">
        <title>Costertonia aggregata gen. nov., sp. nov., a mesophilic marine bacterium of the family Flavobacteriaceae, isolated from a mature biofilm.</title>
        <authorList>
            <person name="Kwon K.K."/>
            <person name="Lee Y.K."/>
            <person name="Lee H.K."/>
        </authorList>
    </citation>
    <scope>NUCLEOTIDE SEQUENCE [LARGE SCALE GENOMIC DNA]</scope>
    <source>
        <strain evidence="1 2">KCCM 42265</strain>
    </source>
</reference>